<evidence type="ECO:0000313" key="2">
    <source>
        <dbReference type="EMBL" id="KAF4967006.1"/>
    </source>
</evidence>
<organism evidence="2 3">
    <name type="scientific">Fusarium sarcochroum</name>
    <dbReference type="NCBI Taxonomy" id="1208366"/>
    <lineage>
        <taxon>Eukaryota</taxon>
        <taxon>Fungi</taxon>
        <taxon>Dikarya</taxon>
        <taxon>Ascomycota</taxon>
        <taxon>Pezizomycotina</taxon>
        <taxon>Sordariomycetes</taxon>
        <taxon>Hypocreomycetidae</taxon>
        <taxon>Hypocreales</taxon>
        <taxon>Nectriaceae</taxon>
        <taxon>Fusarium</taxon>
        <taxon>Fusarium lateritium species complex</taxon>
    </lineage>
</organism>
<sequence>MLGGFCFLCQRRRQAQSAAPTVQATGKARLYISWKQEDLFNVQKVRSFALQEPDHFLEFRKYVRNIIDWGRDERLRTIKAALDILIEERLKVASKSRPPPIDTSGEGSKRQRSN</sequence>
<feature type="region of interest" description="Disordered" evidence="1">
    <location>
        <begin position="94"/>
        <end position="114"/>
    </location>
</feature>
<gene>
    <name evidence="2" type="ORF">FSARC_5378</name>
</gene>
<name>A0A8H4XAH8_9HYPO</name>
<comment type="caution">
    <text evidence="2">The sequence shown here is derived from an EMBL/GenBank/DDBJ whole genome shotgun (WGS) entry which is preliminary data.</text>
</comment>
<accession>A0A8H4XAH8</accession>
<evidence type="ECO:0000313" key="3">
    <source>
        <dbReference type="Proteomes" id="UP000622797"/>
    </source>
</evidence>
<proteinExistence type="predicted"/>
<reference evidence="2" key="2">
    <citation type="submission" date="2020-05" db="EMBL/GenBank/DDBJ databases">
        <authorList>
            <person name="Kim H.-S."/>
            <person name="Proctor R.H."/>
            <person name="Brown D.W."/>
        </authorList>
    </citation>
    <scope>NUCLEOTIDE SEQUENCE</scope>
    <source>
        <strain evidence="2">NRRL 20472</strain>
    </source>
</reference>
<dbReference type="Proteomes" id="UP000622797">
    <property type="component" value="Unassembled WGS sequence"/>
</dbReference>
<dbReference type="AlphaFoldDB" id="A0A8H4XAH8"/>
<dbReference type="PANTHER" id="PTHR42470">
    <property type="entry name" value="VAST DOMAIN-CONTAINING PROTEIN"/>
    <property type="match status" value="1"/>
</dbReference>
<dbReference type="PANTHER" id="PTHR42470:SF1">
    <property type="entry name" value="VAST DOMAIN-CONTAINING PROTEIN"/>
    <property type="match status" value="1"/>
</dbReference>
<reference evidence="2" key="1">
    <citation type="journal article" date="2020" name="BMC Genomics">
        <title>Correction to: Identification and distribution of gene clusters required for synthesis of sphingolipid metabolism inhibitors in diverse species of the filamentous fungus Fusarium.</title>
        <authorList>
            <person name="Kim H.S."/>
            <person name="Lohmar J.M."/>
            <person name="Busman M."/>
            <person name="Brown D.W."/>
            <person name="Naumann T.A."/>
            <person name="Divon H.H."/>
            <person name="Lysoe E."/>
            <person name="Uhlig S."/>
            <person name="Proctor R.H."/>
        </authorList>
    </citation>
    <scope>NUCLEOTIDE SEQUENCE</scope>
    <source>
        <strain evidence="2">NRRL 20472</strain>
    </source>
</reference>
<dbReference type="OrthoDB" id="5426775at2759"/>
<dbReference type="EMBL" id="JABEXW010000257">
    <property type="protein sequence ID" value="KAF4967006.1"/>
    <property type="molecule type" value="Genomic_DNA"/>
</dbReference>
<keyword evidence="3" id="KW-1185">Reference proteome</keyword>
<protein>
    <submittedName>
        <fullName evidence="2">Uncharacterized protein</fullName>
    </submittedName>
</protein>
<evidence type="ECO:0000256" key="1">
    <source>
        <dbReference type="SAM" id="MobiDB-lite"/>
    </source>
</evidence>